<dbReference type="PROSITE" id="PS00198">
    <property type="entry name" value="4FE4S_FER_1"/>
    <property type="match status" value="2"/>
</dbReference>
<reference evidence="5 6" key="1">
    <citation type="journal article" date="2009" name="Genome Res.">
        <title>Complete genome of the cellulolytic thermophile Acidothermus cellulolyticus 11B provides insights into its ecophysiological and evolutionary adaptations.</title>
        <authorList>
            <person name="Barabote R.D."/>
            <person name="Xie G."/>
            <person name="Leu D.H."/>
            <person name="Normand P."/>
            <person name="Necsulea A."/>
            <person name="Daubin V."/>
            <person name="Medigue C."/>
            <person name="Adney W.S."/>
            <person name="Xu X.C."/>
            <person name="Lapidus A."/>
            <person name="Parales R.E."/>
            <person name="Detter C."/>
            <person name="Pujic P."/>
            <person name="Bruce D."/>
            <person name="Lavire C."/>
            <person name="Challacombe J.F."/>
            <person name="Brettin T.S."/>
            <person name="Berry A.M."/>
        </authorList>
    </citation>
    <scope>NUCLEOTIDE SEQUENCE [LARGE SCALE GENOMIC DNA]</scope>
    <source>
        <strain evidence="6">ATCC 43068 / DSM 8971 / 11B</strain>
    </source>
</reference>
<organism evidence="5 6">
    <name type="scientific">Acidothermus cellulolyticus (strain ATCC 43068 / DSM 8971 / 11B)</name>
    <dbReference type="NCBI Taxonomy" id="351607"/>
    <lineage>
        <taxon>Bacteria</taxon>
        <taxon>Bacillati</taxon>
        <taxon>Actinomycetota</taxon>
        <taxon>Actinomycetes</taxon>
        <taxon>Acidothermales</taxon>
        <taxon>Acidothermaceae</taxon>
        <taxon>Acidothermus</taxon>
    </lineage>
</organism>
<keyword evidence="2" id="KW-0408">Iron</keyword>
<protein>
    <submittedName>
        <fullName evidence="5">4Fe-4S ferredoxin, iron-sulfur binding domain protein</fullName>
    </submittedName>
</protein>
<sequence>MTDRVASAPGSVRGVMEPAGLDDLVTLLRERGYRVIGPTLRDGAIAYEDLTSAAQLPAGWSDEQDGGRYRLRRRPDQARFGYAVGPHSWKRFLFPPRIPLWRARRDPELGLRVDSAVDVTGAPEQPLAFLGVRACELHAIQIQDRVFLGGKNPEPDYARRRQDLFIVAVNCYEPAGTCFCASMETGPQVESGYDIALSEILGSEHRFLVEAGTKRGAEIVNLLPLRPATEADVSAAREAVEAAAGRMGRQLDTRDLPELLARNLEHPQWDDVAARCLSCGNCTLACPTCFCFSVEDTTDLLDGAAQRSRVWASCFSLEHSYIHGGSVRASAKARYRQWLTHKLGTWWEQFGTAGCVGCGRCITWCPVGIDITAEAAAIRATDGGHDSRT</sequence>
<keyword evidence="1" id="KW-0479">Metal-binding</keyword>
<evidence type="ECO:0000256" key="3">
    <source>
        <dbReference type="ARBA" id="ARBA00023014"/>
    </source>
</evidence>
<dbReference type="InterPro" id="IPR009051">
    <property type="entry name" value="Helical_ferredxn"/>
</dbReference>
<dbReference type="InterPro" id="IPR017896">
    <property type="entry name" value="4Fe4S_Fe-S-bd"/>
</dbReference>
<dbReference type="RefSeq" id="WP_011719851.1">
    <property type="nucleotide sequence ID" value="NC_008578.1"/>
</dbReference>
<accession>A0LTM8</accession>
<feature type="domain" description="4Fe-4S ferredoxin-type" evidence="4">
    <location>
        <begin position="346"/>
        <end position="374"/>
    </location>
</feature>
<dbReference type="InParanoid" id="A0LTM8"/>
<dbReference type="eggNOG" id="COG0247">
    <property type="taxonomic scope" value="Bacteria"/>
</dbReference>
<dbReference type="PANTHER" id="PTHR40447:SF1">
    <property type="entry name" value="ANAEROBIC SULFITE REDUCTASE SUBUNIT A"/>
    <property type="match status" value="1"/>
</dbReference>
<feature type="domain" description="4Fe-4S ferredoxin-type" evidence="4">
    <location>
        <begin position="265"/>
        <end position="297"/>
    </location>
</feature>
<evidence type="ECO:0000259" key="4">
    <source>
        <dbReference type="PROSITE" id="PS51379"/>
    </source>
</evidence>
<dbReference type="HOGENOM" id="CLU_046702_1_0_11"/>
<dbReference type="SUPFAM" id="SSF46548">
    <property type="entry name" value="alpha-helical ferredoxin"/>
    <property type="match status" value="1"/>
</dbReference>
<dbReference type="InterPro" id="IPR017900">
    <property type="entry name" value="4Fe4S_Fe_S_CS"/>
</dbReference>
<dbReference type="STRING" id="351607.Acel_1015"/>
<dbReference type="Pfam" id="PF17179">
    <property type="entry name" value="Fer4_22"/>
    <property type="match status" value="1"/>
</dbReference>
<gene>
    <name evidence="5" type="ordered locus">Acel_1015</name>
</gene>
<dbReference type="GO" id="GO:0046872">
    <property type="term" value="F:metal ion binding"/>
    <property type="evidence" value="ECO:0007669"/>
    <property type="project" value="UniProtKB-KW"/>
</dbReference>
<evidence type="ECO:0000313" key="5">
    <source>
        <dbReference type="EMBL" id="ABK52788.1"/>
    </source>
</evidence>
<dbReference type="EMBL" id="CP000481">
    <property type="protein sequence ID" value="ABK52788.1"/>
    <property type="molecule type" value="Genomic_DNA"/>
</dbReference>
<dbReference type="GO" id="GO:0051536">
    <property type="term" value="F:iron-sulfur cluster binding"/>
    <property type="evidence" value="ECO:0007669"/>
    <property type="project" value="UniProtKB-KW"/>
</dbReference>
<evidence type="ECO:0000256" key="1">
    <source>
        <dbReference type="ARBA" id="ARBA00022723"/>
    </source>
</evidence>
<dbReference type="AlphaFoldDB" id="A0LTM8"/>
<evidence type="ECO:0000313" key="6">
    <source>
        <dbReference type="Proteomes" id="UP000008221"/>
    </source>
</evidence>
<keyword evidence="6" id="KW-1185">Reference proteome</keyword>
<evidence type="ECO:0000256" key="2">
    <source>
        <dbReference type="ARBA" id="ARBA00023004"/>
    </source>
</evidence>
<proteinExistence type="predicted"/>
<name>A0LTM8_ACIC1</name>
<dbReference type="Proteomes" id="UP000008221">
    <property type="component" value="Chromosome"/>
</dbReference>
<dbReference type="Gene3D" id="1.10.1060.10">
    <property type="entry name" value="Alpha-helical ferredoxin"/>
    <property type="match status" value="1"/>
</dbReference>
<dbReference type="KEGG" id="ace:Acel_1015"/>
<dbReference type="PROSITE" id="PS51379">
    <property type="entry name" value="4FE4S_FER_2"/>
    <property type="match status" value="2"/>
</dbReference>
<keyword evidence="3" id="KW-0411">Iron-sulfur</keyword>
<dbReference type="PANTHER" id="PTHR40447">
    <property type="entry name" value="ANAEROBIC SULFITE REDUCTASE SUBUNIT A"/>
    <property type="match status" value="1"/>
</dbReference>